<protein>
    <submittedName>
        <fullName evidence="2">Uncharacterized protein</fullName>
    </submittedName>
</protein>
<dbReference type="EMBL" id="CSAE01000346">
    <property type="protein sequence ID" value="COW14279.1"/>
    <property type="molecule type" value="Genomic_DNA"/>
</dbReference>
<evidence type="ECO:0000313" key="1">
    <source>
        <dbReference type="EMBL" id="CKT79656.1"/>
    </source>
</evidence>
<name>A0A0U0RKI3_MYCTX</name>
<evidence type="ECO:0000313" key="4">
    <source>
        <dbReference type="EMBL" id="COX46401.1"/>
    </source>
</evidence>
<dbReference type="Proteomes" id="UP000038802">
    <property type="component" value="Unassembled WGS sequence"/>
</dbReference>
<accession>A0A0U0RKI3</accession>
<evidence type="ECO:0000313" key="3">
    <source>
        <dbReference type="EMBL" id="COW85430.1"/>
    </source>
</evidence>
<gene>
    <name evidence="3" type="ORF">ERS007679_04395</name>
    <name evidence="2" type="ORF">ERS007703_02873</name>
    <name evidence="4" type="ORF">ERS007720_04550</name>
    <name evidence="1" type="ORF">ERS027659_04836</name>
</gene>
<evidence type="ECO:0000313" key="6">
    <source>
        <dbReference type="Proteomes" id="UP000044938"/>
    </source>
</evidence>
<evidence type="ECO:0000313" key="7">
    <source>
        <dbReference type="Proteomes" id="UP000045842"/>
    </source>
</evidence>
<evidence type="ECO:0000313" key="5">
    <source>
        <dbReference type="Proteomes" id="UP000038802"/>
    </source>
</evidence>
<dbReference type="Proteomes" id="UP000044938">
    <property type="component" value="Unassembled WGS sequence"/>
</dbReference>
<sequence>MTGMPSLRASPTAMCSLFVSTTQIADGTLAMSRMPPRLRSSLFFSRVNPKISFLVRPSKPPVCSIASSSLRRCSRLCTVEKLVSMPPSQRWFTYGMPTRVASAATDSCACFFVPTKSTDPP</sequence>
<reference evidence="5 6" key="2">
    <citation type="submission" date="2015-03" db="EMBL/GenBank/DDBJ databases">
        <authorList>
            <consortium name="Pathogen Informatics"/>
        </authorList>
    </citation>
    <scope>NUCLEOTIDE SEQUENCE [LARGE SCALE GENOMIC DNA]</scope>
    <source>
        <strain evidence="1 8">Bir 185</strain>
        <strain evidence="3 7">G09801536</strain>
        <strain evidence="5">K00500041</strain>
        <strain evidence="4 6">M09401471</strain>
    </source>
</reference>
<evidence type="ECO:0000313" key="8">
    <source>
        <dbReference type="Proteomes" id="UP000050164"/>
    </source>
</evidence>
<dbReference type="EMBL" id="CNFT01001954">
    <property type="protein sequence ID" value="CKT79656.1"/>
    <property type="molecule type" value="Genomic_DNA"/>
</dbReference>
<dbReference type="EMBL" id="CSAJ01001005">
    <property type="protein sequence ID" value="COX46401.1"/>
    <property type="molecule type" value="Genomic_DNA"/>
</dbReference>
<dbReference type="Proteomes" id="UP000050164">
    <property type="component" value="Unassembled WGS sequence"/>
</dbReference>
<dbReference type="AlphaFoldDB" id="A0A0U0RKI3"/>
<reference evidence="2" key="1">
    <citation type="submission" date="2015-03" db="EMBL/GenBank/DDBJ databases">
        <authorList>
            <person name="Murphy D."/>
        </authorList>
    </citation>
    <scope>NUCLEOTIDE SEQUENCE [LARGE SCALE GENOMIC DNA]</scope>
    <source>
        <strain evidence="2">K00500041</strain>
    </source>
</reference>
<organism evidence="2 5">
    <name type="scientific">Mycobacterium tuberculosis</name>
    <dbReference type="NCBI Taxonomy" id="1773"/>
    <lineage>
        <taxon>Bacteria</taxon>
        <taxon>Bacillati</taxon>
        <taxon>Actinomycetota</taxon>
        <taxon>Actinomycetes</taxon>
        <taxon>Mycobacteriales</taxon>
        <taxon>Mycobacteriaceae</taxon>
        <taxon>Mycobacterium</taxon>
        <taxon>Mycobacterium tuberculosis complex</taxon>
    </lineage>
</organism>
<proteinExistence type="predicted"/>
<dbReference type="EMBL" id="CSAD01001101">
    <property type="protein sequence ID" value="COW85430.1"/>
    <property type="molecule type" value="Genomic_DNA"/>
</dbReference>
<dbReference type="Proteomes" id="UP000045842">
    <property type="component" value="Unassembled WGS sequence"/>
</dbReference>
<evidence type="ECO:0000313" key="2">
    <source>
        <dbReference type="EMBL" id="COW14279.1"/>
    </source>
</evidence>